<organism evidence="2 3">
    <name type="scientific">Angomonas deanei</name>
    <dbReference type="NCBI Taxonomy" id="59799"/>
    <lineage>
        <taxon>Eukaryota</taxon>
        <taxon>Discoba</taxon>
        <taxon>Euglenozoa</taxon>
        <taxon>Kinetoplastea</taxon>
        <taxon>Metakinetoplastina</taxon>
        <taxon>Trypanosomatida</taxon>
        <taxon>Trypanosomatidae</taxon>
        <taxon>Strigomonadinae</taxon>
        <taxon>Angomonas</taxon>
    </lineage>
</organism>
<accession>A0A7G2C1Z2</accession>
<dbReference type="GO" id="GO:0042277">
    <property type="term" value="F:peptide binding"/>
    <property type="evidence" value="ECO:0007669"/>
    <property type="project" value="TreeGrafter"/>
</dbReference>
<dbReference type="SUPFAM" id="SSF63737">
    <property type="entry name" value="Leukotriene A4 hydrolase N-terminal domain"/>
    <property type="match status" value="1"/>
</dbReference>
<dbReference type="InterPro" id="IPR014782">
    <property type="entry name" value="Peptidase_M1_dom"/>
</dbReference>
<dbReference type="GO" id="GO:0008270">
    <property type="term" value="F:zinc ion binding"/>
    <property type="evidence" value="ECO:0007669"/>
    <property type="project" value="InterPro"/>
</dbReference>
<protein>
    <submittedName>
        <fullName evidence="2">Peptidase M1 N-terminal domain/Peptidase family M1 domain containing protein, putative</fullName>
    </submittedName>
</protein>
<dbReference type="VEuPathDB" id="TriTrypDB:ADEAN_000100800"/>
<evidence type="ECO:0000313" key="3">
    <source>
        <dbReference type="Proteomes" id="UP000515908"/>
    </source>
</evidence>
<evidence type="ECO:0000259" key="1">
    <source>
        <dbReference type="Pfam" id="PF01433"/>
    </source>
</evidence>
<dbReference type="GO" id="GO:0070006">
    <property type="term" value="F:metalloaminopeptidase activity"/>
    <property type="evidence" value="ECO:0007669"/>
    <property type="project" value="TreeGrafter"/>
</dbReference>
<sequence>MTFRGTVQDWDEGGIYCPNHTQNVILTHFEVFLSRLAFPSPDHPRYRVRWQMKQLQLPSSFSTVLHNCGETSSKVQGDSVQYSFPSFGPLPAYLVCFAAITETLLVHHDTFTHQEFPMSLSPPVEASLRVVALPGRGVEPQTLERVAELVKKSVPLLESFFRCPFPSLLTDSFTVALLPTMPYISGMEHHGCISLNETIYSTHSKSPPSGAERDQLVIHEVTHHWAGNSLGLCFSVKEGICLLLEQVFESIIQGRPVKKVKSAHNTGATFDAVESGKEFTGHTYQNALLALENVLNEIGYANFEERIQKLFDAHLISWMQSVEAVGGPEVLQSTGAGVDVDPTPFVESDTFMKYLTNVDE</sequence>
<dbReference type="GO" id="GO:0006508">
    <property type="term" value="P:proteolysis"/>
    <property type="evidence" value="ECO:0007669"/>
    <property type="project" value="TreeGrafter"/>
</dbReference>
<dbReference type="OrthoDB" id="263805at2759"/>
<dbReference type="GO" id="GO:0005615">
    <property type="term" value="C:extracellular space"/>
    <property type="evidence" value="ECO:0007669"/>
    <property type="project" value="TreeGrafter"/>
</dbReference>
<dbReference type="PANTHER" id="PTHR11533">
    <property type="entry name" value="PROTEASE M1 ZINC METALLOPROTEASE"/>
    <property type="match status" value="1"/>
</dbReference>
<dbReference type="InterPro" id="IPR042097">
    <property type="entry name" value="Aminopeptidase_N-like_N_sf"/>
</dbReference>
<dbReference type="InterPro" id="IPR027268">
    <property type="entry name" value="Peptidase_M4/M1_CTD_sf"/>
</dbReference>
<dbReference type="InterPro" id="IPR050344">
    <property type="entry name" value="Peptidase_M1_aminopeptidases"/>
</dbReference>
<name>A0A7G2C1Z2_9TRYP</name>
<dbReference type="Gene3D" id="1.10.390.10">
    <property type="entry name" value="Neutral Protease Domain 2"/>
    <property type="match status" value="1"/>
</dbReference>
<dbReference type="GO" id="GO:0005737">
    <property type="term" value="C:cytoplasm"/>
    <property type="evidence" value="ECO:0007669"/>
    <property type="project" value="TreeGrafter"/>
</dbReference>
<proteinExistence type="predicted"/>
<dbReference type="EMBL" id="LR877146">
    <property type="protein sequence ID" value="CAD2213565.1"/>
    <property type="molecule type" value="Genomic_DNA"/>
</dbReference>
<dbReference type="Gene3D" id="2.60.40.1730">
    <property type="entry name" value="tricorn interacting facor f3 domain"/>
    <property type="match status" value="1"/>
</dbReference>
<dbReference type="AlphaFoldDB" id="A0A7G2C1Z2"/>
<dbReference type="SUPFAM" id="SSF55486">
    <property type="entry name" value="Metalloproteases ('zincins'), catalytic domain"/>
    <property type="match status" value="1"/>
</dbReference>
<gene>
    <name evidence="2" type="ORF">ADEAN_000100800</name>
</gene>
<dbReference type="Proteomes" id="UP000515908">
    <property type="component" value="Chromosome 02"/>
</dbReference>
<dbReference type="GO" id="GO:0043171">
    <property type="term" value="P:peptide catabolic process"/>
    <property type="evidence" value="ECO:0007669"/>
    <property type="project" value="TreeGrafter"/>
</dbReference>
<evidence type="ECO:0000313" key="2">
    <source>
        <dbReference type="EMBL" id="CAD2213565.1"/>
    </source>
</evidence>
<dbReference type="Pfam" id="PF01433">
    <property type="entry name" value="Peptidase_M1"/>
    <property type="match status" value="1"/>
</dbReference>
<feature type="domain" description="Peptidase M1 membrane alanine aminopeptidase" evidence="1">
    <location>
        <begin position="148"/>
        <end position="254"/>
    </location>
</feature>
<dbReference type="GO" id="GO:0016020">
    <property type="term" value="C:membrane"/>
    <property type="evidence" value="ECO:0007669"/>
    <property type="project" value="TreeGrafter"/>
</dbReference>
<keyword evidence="3" id="KW-1185">Reference proteome</keyword>
<dbReference type="PANTHER" id="PTHR11533:SF299">
    <property type="entry name" value="AMINOPEPTIDASE"/>
    <property type="match status" value="1"/>
</dbReference>
<reference evidence="2 3" key="1">
    <citation type="submission" date="2020-08" db="EMBL/GenBank/DDBJ databases">
        <authorList>
            <person name="Newling K."/>
            <person name="Davey J."/>
            <person name="Forrester S."/>
        </authorList>
    </citation>
    <scope>NUCLEOTIDE SEQUENCE [LARGE SCALE GENOMIC DNA]</scope>
    <source>
        <strain evidence="3">Crithidia deanei Carvalho (ATCC PRA-265)</strain>
    </source>
</reference>